<dbReference type="AlphaFoldDB" id="A0A177EHZ7"/>
<sequence>MDISNNLKQLRFMKTPAPSKQAKRETLGTWILREMGKQGTKSPHKKECIKDI</sequence>
<proteinExistence type="predicted"/>
<dbReference type="EMBL" id="LTDL01000019">
    <property type="protein sequence ID" value="OAG31346.1"/>
    <property type="molecule type" value="Genomic_DNA"/>
</dbReference>
<reference evidence="2 3" key="1">
    <citation type="submission" date="2016-02" db="EMBL/GenBank/DDBJ databases">
        <title>Discovery of a natural microsporidian pathogen with a broad tissue tropism in Caenorhabditis elegans.</title>
        <authorList>
            <person name="Luallen R.J."/>
            <person name="Reinke A.W."/>
            <person name="Tong L."/>
            <person name="Botts M.R."/>
            <person name="Felix M.-A."/>
            <person name="Troemel E.R."/>
        </authorList>
    </citation>
    <scope>NUCLEOTIDE SEQUENCE [LARGE SCALE GENOMIC DNA]</scope>
    <source>
        <strain evidence="2 3">JUm2807</strain>
    </source>
</reference>
<keyword evidence="3" id="KW-1185">Reference proteome</keyword>
<evidence type="ECO:0000256" key="1">
    <source>
        <dbReference type="SAM" id="MobiDB-lite"/>
    </source>
</evidence>
<name>A0A177EHZ7_9MICR</name>
<protein>
    <submittedName>
        <fullName evidence="2">Uncharacterized protein</fullName>
    </submittedName>
</protein>
<organism evidence="2 3">
    <name type="scientific">Nematocida displodere</name>
    <dbReference type="NCBI Taxonomy" id="1805483"/>
    <lineage>
        <taxon>Eukaryota</taxon>
        <taxon>Fungi</taxon>
        <taxon>Fungi incertae sedis</taxon>
        <taxon>Microsporidia</taxon>
        <taxon>Nematocida</taxon>
    </lineage>
</organism>
<evidence type="ECO:0000313" key="3">
    <source>
        <dbReference type="Proteomes" id="UP000185944"/>
    </source>
</evidence>
<dbReference type="VEuPathDB" id="MicrosporidiaDB:NEDG_01824"/>
<accession>A0A177EHZ7</accession>
<gene>
    <name evidence="2" type="ORF">NEDG_01824</name>
</gene>
<feature type="region of interest" description="Disordered" evidence="1">
    <location>
        <begin position="1"/>
        <end position="23"/>
    </location>
</feature>
<dbReference type="Proteomes" id="UP000185944">
    <property type="component" value="Unassembled WGS sequence"/>
</dbReference>
<dbReference type="OrthoDB" id="2192605at2759"/>
<dbReference type="RefSeq" id="XP_067545042.1">
    <property type="nucleotide sequence ID" value="XM_067689242.1"/>
</dbReference>
<dbReference type="GeneID" id="93648174"/>
<evidence type="ECO:0000313" key="2">
    <source>
        <dbReference type="EMBL" id="OAG31346.1"/>
    </source>
</evidence>
<comment type="caution">
    <text evidence="2">The sequence shown here is derived from an EMBL/GenBank/DDBJ whole genome shotgun (WGS) entry which is preliminary data.</text>
</comment>